<dbReference type="CDD" id="cd18000">
    <property type="entry name" value="DEXHc_ERCC6"/>
    <property type="match status" value="1"/>
</dbReference>
<dbReference type="PANTHER" id="PTHR45629">
    <property type="entry name" value="SNF2/RAD54 FAMILY MEMBER"/>
    <property type="match status" value="1"/>
</dbReference>
<protein>
    <recommendedName>
        <fullName evidence="2">DNA repair and recombination protein RAD54-like</fullName>
    </recommendedName>
    <alternativeName>
        <fullName evidence="9">Protein okra</fullName>
    </alternativeName>
</protein>
<dbReference type="Gene3D" id="3.40.50.10810">
    <property type="entry name" value="Tandem AAA-ATPase domain"/>
    <property type="match status" value="1"/>
</dbReference>
<keyword evidence="4" id="KW-0498">Mitosis</keyword>
<comment type="function">
    <text evidence="8">Involved in mitotic DNA repair and meiotic recombination. Functions in the recombinational DNA repair pathway. Essential for interhomolog gene conversion (GC), but may have a less important role in intersister GC than spn-A/Rad51. In the presence of DNA, spn-A/Rad51 enhances the ATPase activity of okr/Rad54.</text>
</comment>
<evidence type="ECO:0000256" key="9">
    <source>
        <dbReference type="ARBA" id="ARBA00029956"/>
    </source>
</evidence>
<sequence length="1033" mass="118732">MDSQDFSNVKVSTVECKRNITELEDLKELDGINVWGQHQEILERQALEELKLLSESKEEGELSDQKEESGEKRKLSDAPILDVKSYIKRQEELQRQRSIRQSSAISQRSKSLADKISKSQAKGKAQKRKGSAECNSSSYKRPRRRSQVCTIVRPEEVAQPDETDDVNKDINKTKQRDDDSDSEYVPSEDDSDYDPETEKPKKKASARRGEKIFDNKLLDDGCLLYYQNRLEKHYKKIKLEEVDDEDDIIIRPGFKITAKIWNCLYSYQQEGLEWLWELHQKSAGGLLGDEMGLGKTVQVIAFLFALNYSFITNPKSNHPLGPTIIVCPTTVLHQWVKHFHDWSPEFRVAVLHKLGSFNGSEAQFIKDMNKHKAIIITTYQGILKNKSLLMEHEWQYIILDEGHKIRNSSAKVSKAVKEFRTPHKIMLTGSPMQNNMQELWCLFDFLNPGMLGTLPLFMDHFANPILQGGYANATKMQEALAISMANTLKNLISPYFLRRAKADVRDDIKLPNKTEQVLFCSMTSEQIDLYKGYLMSEHVSNILGKGSKNWFSENHTRANVLMSITTLRKICNHPDIYSNEIDETLNQNINKAEKDSYGYYKRSGKMVVVAGLLKIWKSQGHRVLLFTQSRSMIVIMELFLTRYKYVYLKMDGSTNVASRQLIIDKFNEDSSIDVFLLTTRVGGLGVNLTGADRVIIYDPDWNPATDTQARERAWRIGQDRDVTIYRLLSAGTIEEKIYQRQVWKQLLSNKILHDQKAQKFFKTSDLHDLFSLQVDFGTNPETANIFKNSRVAVETKTKEKQSIEFSDDKREKMRELAAKIAKNISVPKEIMTVEQVQLESERKKRMLEKQELKTMSAVELLQRNREKSNQPDVQEASNKLDDHETEVSFTKALIISEKSAELYNEARSAPAKIDVAVEKYENLTKIFAKKSKGKKPKKYEDVAPVMIDGQVVQNLVKKEVQSIKVDKSSSQSQDQYVLEKLFSKNGVCSALQHETIVQEGCEVHSTLRIHSETQTRTELALEALRKSREKKRR</sequence>
<proteinExistence type="predicted"/>
<name>A0ABM1NHR0_NICVS</name>
<dbReference type="CDD" id="cd18793">
    <property type="entry name" value="SF2_C_SNF"/>
    <property type="match status" value="1"/>
</dbReference>
<evidence type="ECO:0000256" key="5">
    <source>
        <dbReference type="ARBA" id="ARBA00022801"/>
    </source>
</evidence>
<evidence type="ECO:0000256" key="3">
    <source>
        <dbReference type="ARBA" id="ARBA00022618"/>
    </source>
</evidence>
<feature type="compositionally biased region" description="Acidic residues" evidence="10">
    <location>
        <begin position="178"/>
        <end position="195"/>
    </location>
</feature>
<dbReference type="Pfam" id="PF00176">
    <property type="entry name" value="SNF2-rel_dom"/>
    <property type="match status" value="1"/>
</dbReference>
<evidence type="ECO:0000259" key="11">
    <source>
        <dbReference type="PROSITE" id="PS51192"/>
    </source>
</evidence>
<dbReference type="RefSeq" id="XP_017786360.1">
    <property type="nucleotide sequence ID" value="XM_017930871.1"/>
</dbReference>
<dbReference type="InterPro" id="IPR000330">
    <property type="entry name" value="SNF2_N"/>
</dbReference>
<evidence type="ECO:0000313" key="14">
    <source>
        <dbReference type="RefSeq" id="XP_017786360.1"/>
    </source>
</evidence>
<organism evidence="13 14">
    <name type="scientific">Nicrophorus vespilloides</name>
    <name type="common">Boreal carrion beetle</name>
    <dbReference type="NCBI Taxonomy" id="110193"/>
    <lineage>
        <taxon>Eukaryota</taxon>
        <taxon>Metazoa</taxon>
        <taxon>Ecdysozoa</taxon>
        <taxon>Arthropoda</taxon>
        <taxon>Hexapoda</taxon>
        <taxon>Insecta</taxon>
        <taxon>Pterygota</taxon>
        <taxon>Neoptera</taxon>
        <taxon>Endopterygota</taxon>
        <taxon>Coleoptera</taxon>
        <taxon>Polyphaga</taxon>
        <taxon>Staphyliniformia</taxon>
        <taxon>Silphidae</taxon>
        <taxon>Nicrophorinae</taxon>
        <taxon>Nicrophorus</taxon>
    </lineage>
</organism>
<feature type="region of interest" description="Disordered" evidence="10">
    <location>
        <begin position="54"/>
        <end position="77"/>
    </location>
</feature>
<feature type="compositionally biased region" description="Low complexity" evidence="10">
    <location>
        <begin position="99"/>
        <end position="110"/>
    </location>
</feature>
<dbReference type="Pfam" id="PF00271">
    <property type="entry name" value="Helicase_C"/>
    <property type="match status" value="1"/>
</dbReference>
<keyword evidence="7" id="KW-0131">Cell cycle</keyword>
<dbReference type="InterPro" id="IPR038718">
    <property type="entry name" value="SNF2-like_sf"/>
</dbReference>
<evidence type="ECO:0000256" key="8">
    <source>
        <dbReference type="ARBA" id="ARBA00024776"/>
    </source>
</evidence>
<feature type="compositionally biased region" description="Basic and acidic residues" evidence="10">
    <location>
        <begin position="165"/>
        <end position="177"/>
    </location>
</feature>
<dbReference type="GeneID" id="108569353"/>
<dbReference type="InterPro" id="IPR027417">
    <property type="entry name" value="P-loop_NTPase"/>
</dbReference>
<keyword evidence="13" id="KW-1185">Reference proteome</keyword>
<gene>
    <name evidence="14" type="primary">LOC108569353</name>
</gene>
<dbReference type="InterPro" id="IPR050496">
    <property type="entry name" value="SNF2_RAD54_helicase_repair"/>
</dbReference>
<dbReference type="InterPro" id="IPR001650">
    <property type="entry name" value="Helicase_C-like"/>
</dbReference>
<dbReference type="PROSITE" id="PS51192">
    <property type="entry name" value="HELICASE_ATP_BIND_1"/>
    <property type="match status" value="1"/>
</dbReference>
<dbReference type="InterPro" id="IPR049730">
    <property type="entry name" value="SNF2/RAD54-like_C"/>
</dbReference>
<dbReference type="SUPFAM" id="SSF52540">
    <property type="entry name" value="P-loop containing nucleoside triphosphate hydrolases"/>
    <property type="match status" value="2"/>
</dbReference>
<feature type="domain" description="Helicase C-terminal" evidence="12">
    <location>
        <begin position="608"/>
        <end position="767"/>
    </location>
</feature>
<dbReference type="SMART" id="SM00490">
    <property type="entry name" value="HELICc"/>
    <property type="match status" value="1"/>
</dbReference>
<dbReference type="PROSITE" id="PS51194">
    <property type="entry name" value="HELICASE_CTER"/>
    <property type="match status" value="1"/>
</dbReference>
<keyword evidence="6" id="KW-0469">Meiosis</keyword>
<feature type="compositionally biased region" description="Basic and acidic residues" evidence="10">
    <location>
        <begin position="54"/>
        <end position="76"/>
    </location>
</feature>
<dbReference type="SMART" id="SM00487">
    <property type="entry name" value="DEXDc"/>
    <property type="match status" value="1"/>
</dbReference>
<dbReference type="InterPro" id="IPR014001">
    <property type="entry name" value="Helicase_ATP-bd"/>
</dbReference>
<evidence type="ECO:0000256" key="7">
    <source>
        <dbReference type="ARBA" id="ARBA00023306"/>
    </source>
</evidence>
<comment type="subunit">
    <text evidence="1">Interacts (via N-terminus) with spn-A/Rad51.</text>
</comment>
<accession>A0ABM1NHR0</accession>
<feature type="region of interest" description="Disordered" evidence="10">
    <location>
        <begin position="861"/>
        <end position="882"/>
    </location>
</feature>
<keyword evidence="3" id="KW-0132">Cell division</keyword>
<keyword evidence="5" id="KW-0378">Hydrolase</keyword>
<dbReference type="PANTHER" id="PTHR45629:SF7">
    <property type="entry name" value="DNA EXCISION REPAIR PROTEIN ERCC-6-RELATED"/>
    <property type="match status" value="1"/>
</dbReference>
<dbReference type="Gene3D" id="3.40.50.300">
    <property type="entry name" value="P-loop containing nucleotide triphosphate hydrolases"/>
    <property type="match status" value="1"/>
</dbReference>
<reference evidence="14" key="1">
    <citation type="submission" date="2025-08" db="UniProtKB">
        <authorList>
            <consortium name="RefSeq"/>
        </authorList>
    </citation>
    <scope>IDENTIFICATION</scope>
    <source>
        <tissue evidence="14">Whole Larva</tissue>
    </source>
</reference>
<evidence type="ECO:0000256" key="10">
    <source>
        <dbReference type="SAM" id="MobiDB-lite"/>
    </source>
</evidence>
<evidence type="ECO:0000256" key="6">
    <source>
        <dbReference type="ARBA" id="ARBA00023254"/>
    </source>
</evidence>
<evidence type="ECO:0000256" key="4">
    <source>
        <dbReference type="ARBA" id="ARBA00022776"/>
    </source>
</evidence>
<feature type="domain" description="Helicase ATP-binding" evidence="11">
    <location>
        <begin position="276"/>
        <end position="449"/>
    </location>
</feature>
<evidence type="ECO:0000256" key="1">
    <source>
        <dbReference type="ARBA" id="ARBA00011467"/>
    </source>
</evidence>
<evidence type="ECO:0000313" key="13">
    <source>
        <dbReference type="Proteomes" id="UP000695000"/>
    </source>
</evidence>
<dbReference type="Proteomes" id="UP000695000">
    <property type="component" value="Unplaced"/>
</dbReference>
<evidence type="ECO:0000256" key="2">
    <source>
        <dbReference type="ARBA" id="ARBA00015341"/>
    </source>
</evidence>
<feature type="region of interest" description="Disordered" evidence="10">
    <location>
        <begin position="92"/>
        <end position="206"/>
    </location>
</feature>
<evidence type="ECO:0000259" key="12">
    <source>
        <dbReference type="PROSITE" id="PS51194"/>
    </source>
</evidence>